<evidence type="ECO:0000313" key="3">
    <source>
        <dbReference type="Proteomes" id="UP001499863"/>
    </source>
</evidence>
<dbReference type="PROSITE" id="PS51186">
    <property type="entry name" value="GNAT"/>
    <property type="match status" value="1"/>
</dbReference>
<evidence type="ECO:0000313" key="2">
    <source>
        <dbReference type="EMBL" id="GAA1385931.1"/>
    </source>
</evidence>
<dbReference type="Gene3D" id="3.40.630.30">
    <property type="match status" value="1"/>
</dbReference>
<dbReference type="EMBL" id="BAAAKJ010000042">
    <property type="protein sequence ID" value="GAA1385931.1"/>
    <property type="molecule type" value="Genomic_DNA"/>
</dbReference>
<feature type="domain" description="N-acetyltransferase" evidence="1">
    <location>
        <begin position="10"/>
        <end position="165"/>
    </location>
</feature>
<dbReference type="InterPro" id="IPR000182">
    <property type="entry name" value="GNAT_dom"/>
</dbReference>
<proteinExistence type="predicted"/>
<dbReference type="Pfam" id="PF00583">
    <property type="entry name" value="Acetyltransf_1"/>
    <property type="match status" value="1"/>
</dbReference>
<dbReference type="InterPro" id="IPR016181">
    <property type="entry name" value="Acyl_CoA_acyltransferase"/>
</dbReference>
<reference evidence="3" key="1">
    <citation type="journal article" date="2019" name="Int. J. Syst. Evol. Microbiol.">
        <title>The Global Catalogue of Microorganisms (GCM) 10K type strain sequencing project: providing services to taxonomists for standard genome sequencing and annotation.</title>
        <authorList>
            <consortium name="The Broad Institute Genomics Platform"/>
            <consortium name="The Broad Institute Genome Sequencing Center for Infectious Disease"/>
            <person name="Wu L."/>
            <person name="Ma J."/>
        </authorList>
    </citation>
    <scope>NUCLEOTIDE SEQUENCE [LARGE SCALE GENOMIC DNA]</scope>
    <source>
        <strain evidence="3">JCM 12393</strain>
    </source>
</reference>
<accession>A0ABP4IAI7</accession>
<evidence type="ECO:0000259" key="1">
    <source>
        <dbReference type="PROSITE" id="PS51186"/>
    </source>
</evidence>
<dbReference type="CDD" id="cd04301">
    <property type="entry name" value="NAT_SF"/>
    <property type="match status" value="1"/>
</dbReference>
<comment type="caution">
    <text evidence="2">The sequence shown here is derived from an EMBL/GenBank/DDBJ whole genome shotgun (WGS) entry which is preliminary data.</text>
</comment>
<name>A0ABP4IAI7_9ACTN</name>
<dbReference type="RefSeq" id="WP_344326469.1">
    <property type="nucleotide sequence ID" value="NZ_BAAAKJ010000042.1"/>
</dbReference>
<dbReference type="Proteomes" id="UP001499863">
    <property type="component" value="Unassembled WGS sequence"/>
</dbReference>
<keyword evidence="3" id="KW-1185">Reference proteome</keyword>
<gene>
    <name evidence="2" type="ORF">GCM10009639_09070</name>
</gene>
<organism evidence="2 3">
    <name type="scientific">Kitasatospora putterlickiae</name>
    <dbReference type="NCBI Taxonomy" id="221725"/>
    <lineage>
        <taxon>Bacteria</taxon>
        <taxon>Bacillati</taxon>
        <taxon>Actinomycetota</taxon>
        <taxon>Actinomycetes</taxon>
        <taxon>Kitasatosporales</taxon>
        <taxon>Streptomycetaceae</taxon>
        <taxon>Kitasatospora</taxon>
    </lineage>
</organism>
<sequence length="171" mass="18917">MTVDWNRDGVTFRRAAGEHTHEVLGVLDEAAAWLGAKGVQQWPTRFDTHWVDGAIARGETWLVDVDGEPAGTFTLDWADPMWAELGGTAGYVHRLAVRRRVPGLGAVILDRARESARERGADALRLDCVRHNERLRAYYEGRGFVHRGDVPAGGHPGVWLSRYELALPPGA</sequence>
<dbReference type="SUPFAM" id="SSF55729">
    <property type="entry name" value="Acyl-CoA N-acyltransferases (Nat)"/>
    <property type="match status" value="1"/>
</dbReference>
<protein>
    <submittedName>
        <fullName evidence="2">GNAT family N-acetyltransferase</fullName>
    </submittedName>
</protein>